<dbReference type="InterPro" id="IPR029030">
    <property type="entry name" value="Caspase-like_dom_sf"/>
</dbReference>
<dbReference type="GO" id="GO:0004197">
    <property type="term" value="F:cysteine-type endopeptidase activity"/>
    <property type="evidence" value="ECO:0007669"/>
    <property type="project" value="InterPro"/>
</dbReference>
<dbReference type="PANTHER" id="PTHR48104">
    <property type="entry name" value="METACASPASE-4"/>
    <property type="match status" value="1"/>
</dbReference>
<dbReference type="Pfam" id="PF00656">
    <property type="entry name" value="Peptidase_C14"/>
    <property type="match status" value="1"/>
</dbReference>
<accession>A0A8H6M1Y0</accession>
<feature type="region of interest" description="Disordered" evidence="4">
    <location>
        <begin position="26"/>
        <end position="146"/>
    </location>
</feature>
<evidence type="ECO:0000256" key="2">
    <source>
        <dbReference type="ARBA" id="ARBA00022703"/>
    </source>
</evidence>
<evidence type="ECO:0000256" key="1">
    <source>
        <dbReference type="ARBA" id="ARBA00009005"/>
    </source>
</evidence>
<name>A0A8H6M1Y0_9AGAR</name>
<dbReference type="PANTHER" id="PTHR48104:SF30">
    <property type="entry name" value="METACASPASE-1"/>
    <property type="match status" value="1"/>
</dbReference>
<dbReference type="SUPFAM" id="SSF52129">
    <property type="entry name" value="Caspase-like"/>
    <property type="match status" value="1"/>
</dbReference>
<reference evidence="6 7" key="1">
    <citation type="submission" date="2020-07" db="EMBL/GenBank/DDBJ databases">
        <title>Comparative genomics of pyrophilous fungi reveals a link between fire events and developmental genes.</title>
        <authorList>
            <consortium name="DOE Joint Genome Institute"/>
            <person name="Steindorff A.S."/>
            <person name="Carver A."/>
            <person name="Calhoun S."/>
            <person name="Stillman K."/>
            <person name="Liu H."/>
            <person name="Lipzen A."/>
            <person name="Pangilinan J."/>
            <person name="Labutti K."/>
            <person name="Bruns T.D."/>
            <person name="Grigoriev I.V."/>
        </authorList>
    </citation>
    <scope>NUCLEOTIDE SEQUENCE [LARGE SCALE GENOMIC DNA]</scope>
    <source>
        <strain evidence="6 7">CBS 144469</strain>
    </source>
</reference>
<keyword evidence="3" id="KW-0378">Hydrolase</keyword>
<proteinExistence type="inferred from homology"/>
<keyword evidence="7" id="KW-1185">Reference proteome</keyword>
<dbReference type="GO" id="GO:0006508">
    <property type="term" value="P:proteolysis"/>
    <property type="evidence" value="ECO:0007669"/>
    <property type="project" value="InterPro"/>
</dbReference>
<keyword evidence="3" id="KW-0645">Protease</keyword>
<dbReference type="OrthoDB" id="3223806at2759"/>
<protein>
    <submittedName>
        <fullName evidence="6">Caspase domain-containing protein</fullName>
    </submittedName>
</protein>
<keyword evidence="2" id="KW-0053">Apoptosis</keyword>
<dbReference type="InterPro" id="IPR050452">
    <property type="entry name" value="Metacaspase"/>
</dbReference>
<dbReference type="EMBL" id="JACGCI010000064">
    <property type="protein sequence ID" value="KAF6749271.1"/>
    <property type="molecule type" value="Genomic_DNA"/>
</dbReference>
<dbReference type="GO" id="GO:0005737">
    <property type="term" value="C:cytoplasm"/>
    <property type="evidence" value="ECO:0007669"/>
    <property type="project" value="TreeGrafter"/>
</dbReference>
<evidence type="ECO:0000313" key="7">
    <source>
        <dbReference type="Proteomes" id="UP000521943"/>
    </source>
</evidence>
<evidence type="ECO:0000259" key="5">
    <source>
        <dbReference type="Pfam" id="PF00656"/>
    </source>
</evidence>
<gene>
    <name evidence="6" type="ORF">DFP72DRAFT_913795</name>
</gene>
<evidence type="ECO:0000313" key="6">
    <source>
        <dbReference type="EMBL" id="KAF6749271.1"/>
    </source>
</evidence>
<evidence type="ECO:0000256" key="3">
    <source>
        <dbReference type="ARBA" id="ARBA00022807"/>
    </source>
</evidence>
<dbReference type="Proteomes" id="UP000521943">
    <property type="component" value="Unassembled WGS sequence"/>
</dbReference>
<organism evidence="6 7">
    <name type="scientific">Ephemerocybe angulata</name>
    <dbReference type="NCBI Taxonomy" id="980116"/>
    <lineage>
        <taxon>Eukaryota</taxon>
        <taxon>Fungi</taxon>
        <taxon>Dikarya</taxon>
        <taxon>Basidiomycota</taxon>
        <taxon>Agaricomycotina</taxon>
        <taxon>Agaricomycetes</taxon>
        <taxon>Agaricomycetidae</taxon>
        <taxon>Agaricales</taxon>
        <taxon>Agaricineae</taxon>
        <taxon>Psathyrellaceae</taxon>
        <taxon>Ephemerocybe</taxon>
    </lineage>
</organism>
<feature type="compositionally biased region" description="Basic and acidic residues" evidence="4">
    <location>
        <begin position="64"/>
        <end position="88"/>
    </location>
</feature>
<dbReference type="AlphaFoldDB" id="A0A8H6M1Y0"/>
<dbReference type="GO" id="GO:0006915">
    <property type="term" value="P:apoptotic process"/>
    <property type="evidence" value="ECO:0007669"/>
    <property type="project" value="UniProtKB-KW"/>
</dbReference>
<sequence>MVIPIYDDTEISQALMGPTVIAHASDSRSTYGHHGGKHHRRDSYEYEGTSRAKTQWRLAHPTGRHSDDSKQSHGSDHAHHQNHHEHQPHSPTSPSSPPYDRPFDAPHHNNSSNSHPPKRPALAYQSTQTPLEAPSPKKPSSSTNVLQDMKARHDAFHEAVRNYFKLLPPNPNFCRSCCSGRKRALCIGINYLGQKSELQGCANDARAMRDFLIQQYHFSPSEILLLTDDDRKNKLPTREEMFKAMAWLVAGAKKDDSLFFHYSGHGGQVKDEGGRELDGMDEDIFPVDHAQAGDIIDDDLNEALVQPLPAGCRLTSCHSGTHSAHGRLRSINHISKRTRQKGMAPSADVICFSACKDDETAADTFRGDHDVAVGAMSHVRPHSLTRLNNKNQTYDALLGRLREILIPKYHQKAQISCTIPLELDKEFTL</sequence>
<comment type="caution">
    <text evidence="6">The sequence shown here is derived from an EMBL/GenBank/DDBJ whole genome shotgun (WGS) entry which is preliminary data.</text>
</comment>
<comment type="similarity">
    <text evidence="1">Belongs to the peptidase C14B family.</text>
</comment>
<dbReference type="Gene3D" id="3.40.50.12660">
    <property type="match status" value="1"/>
</dbReference>
<evidence type="ECO:0000256" key="4">
    <source>
        <dbReference type="SAM" id="MobiDB-lite"/>
    </source>
</evidence>
<keyword evidence="3" id="KW-0788">Thiol protease</keyword>
<feature type="domain" description="Peptidase C14 caspase" evidence="5">
    <location>
        <begin position="181"/>
        <end position="426"/>
    </location>
</feature>
<dbReference type="InterPro" id="IPR011600">
    <property type="entry name" value="Pept_C14_caspase"/>
</dbReference>